<dbReference type="GO" id="GO:0003998">
    <property type="term" value="F:acylphosphatase activity"/>
    <property type="evidence" value="ECO:0007669"/>
    <property type="project" value="UniProtKB-EC"/>
</dbReference>
<dbReference type="PANTHER" id="PTHR47268">
    <property type="entry name" value="ACYLPHOSPHATASE"/>
    <property type="match status" value="1"/>
</dbReference>
<dbReference type="PANTHER" id="PTHR47268:SF4">
    <property type="entry name" value="ACYLPHOSPHATASE"/>
    <property type="match status" value="1"/>
</dbReference>
<keyword evidence="9" id="KW-1185">Reference proteome</keyword>
<dbReference type="SUPFAM" id="SSF54975">
    <property type="entry name" value="Acylphosphatase/BLUF domain-like"/>
    <property type="match status" value="1"/>
</dbReference>
<dbReference type="OrthoDB" id="9808093at2"/>
<evidence type="ECO:0000256" key="5">
    <source>
        <dbReference type="PROSITE-ProRule" id="PRU00520"/>
    </source>
</evidence>
<feature type="domain" description="Acylphosphatase-like" evidence="7">
    <location>
        <begin position="3"/>
        <end position="90"/>
    </location>
</feature>
<organism evidence="8 9">
    <name type="scientific">Bacillus taeanensis</name>
    <dbReference type="NCBI Taxonomy" id="273032"/>
    <lineage>
        <taxon>Bacteria</taxon>
        <taxon>Bacillati</taxon>
        <taxon>Bacillota</taxon>
        <taxon>Bacilli</taxon>
        <taxon>Bacillales</taxon>
        <taxon>Bacillaceae</taxon>
        <taxon>Bacillus</taxon>
    </lineage>
</organism>
<gene>
    <name evidence="8" type="ORF">DS031_04590</name>
</gene>
<accession>A0A366Y303</accession>
<dbReference type="RefSeq" id="WP_113804758.1">
    <property type="nucleotide sequence ID" value="NZ_QOCW01000003.1"/>
</dbReference>
<comment type="caution">
    <text evidence="8">The sequence shown here is derived from an EMBL/GenBank/DDBJ whole genome shotgun (WGS) entry which is preliminary data.</text>
</comment>
<keyword evidence="5 8" id="KW-0378">Hydrolase</keyword>
<dbReference type="Pfam" id="PF00708">
    <property type="entry name" value="Acylphosphatase"/>
    <property type="match status" value="1"/>
</dbReference>
<evidence type="ECO:0000256" key="2">
    <source>
        <dbReference type="ARBA" id="ARBA00012150"/>
    </source>
</evidence>
<dbReference type="InterPro" id="IPR001792">
    <property type="entry name" value="Acylphosphatase-like_dom"/>
</dbReference>
<evidence type="ECO:0000256" key="1">
    <source>
        <dbReference type="ARBA" id="ARBA00005614"/>
    </source>
</evidence>
<name>A0A366Y303_9BACI</name>
<dbReference type="InterPro" id="IPR020456">
    <property type="entry name" value="Acylphosphatase"/>
</dbReference>
<dbReference type="PROSITE" id="PS51160">
    <property type="entry name" value="ACYLPHOSPHATASE_3"/>
    <property type="match status" value="1"/>
</dbReference>
<dbReference type="EMBL" id="QOCW01000003">
    <property type="protein sequence ID" value="RBW70764.1"/>
    <property type="molecule type" value="Genomic_DNA"/>
</dbReference>
<dbReference type="AlphaFoldDB" id="A0A366Y303"/>
<dbReference type="InterPro" id="IPR017968">
    <property type="entry name" value="Acylphosphatase_CS"/>
</dbReference>
<dbReference type="EC" id="3.6.1.7" evidence="2 5"/>
<evidence type="ECO:0000256" key="3">
    <source>
        <dbReference type="ARBA" id="ARBA00015991"/>
    </source>
</evidence>
<feature type="active site" evidence="5">
    <location>
        <position position="36"/>
    </location>
</feature>
<comment type="catalytic activity">
    <reaction evidence="4 5">
        <text>an acyl phosphate + H2O = a carboxylate + phosphate + H(+)</text>
        <dbReference type="Rhea" id="RHEA:14965"/>
        <dbReference type="ChEBI" id="CHEBI:15377"/>
        <dbReference type="ChEBI" id="CHEBI:15378"/>
        <dbReference type="ChEBI" id="CHEBI:29067"/>
        <dbReference type="ChEBI" id="CHEBI:43474"/>
        <dbReference type="ChEBI" id="CHEBI:59918"/>
        <dbReference type="EC" id="3.6.1.7"/>
    </reaction>
</comment>
<comment type="similarity">
    <text evidence="1 6">Belongs to the acylphosphatase family.</text>
</comment>
<feature type="active site" evidence="5">
    <location>
        <position position="18"/>
    </location>
</feature>
<evidence type="ECO:0000313" key="8">
    <source>
        <dbReference type="EMBL" id="RBW70764.1"/>
    </source>
</evidence>
<evidence type="ECO:0000256" key="4">
    <source>
        <dbReference type="ARBA" id="ARBA00047645"/>
    </source>
</evidence>
<proteinExistence type="inferred from homology"/>
<evidence type="ECO:0000313" key="9">
    <source>
        <dbReference type="Proteomes" id="UP000253314"/>
    </source>
</evidence>
<sequence length="90" mass="10152">MIRWHIIIHGRVQGVGFRAFTQQHAKMHNIKGSVQNKLNGTVEIDAQGKKKDMRSFISAIKKGTPFAKVTDIEIAEIGTLKNDQSFNIVY</sequence>
<dbReference type="InterPro" id="IPR036046">
    <property type="entry name" value="Acylphosphatase-like_dom_sf"/>
</dbReference>
<evidence type="ECO:0000259" key="7">
    <source>
        <dbReference type="PROSITE" id="PS51160"/>
    </source>
</evidence>
<dbReference type="PROSITE" id="PS00150">
    <property type="entry name" value="ACYLPHOSPHATASE_1"/>
    <property type="match status" value="1"/>
</dbReference>
<evidence type="ECO:0000256" key="6">
    <source>
        <dbReference type="RuleBase" id="RU004168"/>
    </source>
</evidence>
<protein>
    <recommendedName>
        <fullName evidence="3 5">acylphosphatase</fullName>
        <ecNumber evidence="2 5">3.6.1.7</ecNumber>
    </recommendedName>
</protein>
<reference evidence="8 9" key="1">
    <citation type="submission" date="2018-07" db="EMBL/GenBank/DDBJ databases">
        <title>Lottiidibacillus patelloidae gen. nov., sp. nov., isolated from the intestinal tract of a marine limpet and the reclassification of B. taeanensis BH030017T, B. algicola KMM 3737T and B. hwajinpoensis SW-72T as genus Lottiidibacillus.</title>
        <authorList>
            <person name="Liu R."/>
            <person name="Huang Z."/>
        </authorList>
    </citation>
    <scope>NUCLEOTIDE SEQUENCE [LARGE SCALE GENOMIC DNA]</scope>
    <source>
        <strain evidence="8 9">BH030017</strain>
    </source>
</reference>
<dbReference type="Proteomes" id="UP000253314">
    <property type="component" value="Unassembled WGS sequence"/>
</dbReference>
<dbReference type="Gene3D" id="3.30.70.100">
    <property type="match status" value="1"/>
</dbReference>